<organism evidence="2 3">
    <name type="scientific">Syntrophorhabdus aromaticivorans</name>
    <dbReference type="NCBI Taxonomy" id="328301"/>
    <lineage>
        <taxon>Bacteria</taxon>
        <taxon>Pseudomonadati</taxon>
        <taxon>Thermodesulfobacteriota</taxon>
        <taxon>Syntrophorhabdia</taxon>
        <taxon>Syntrophorhabdales</taxon>
        <taxon>Syntrophorhabdaceae</taxon>
        <taxon>Syntrophorhabdus</taxon>
    </lineage>
</organism>
<dbReference type="Gene3D" id="3.40.630.30">
    <property type="match status" value="1"/>
</dbReference>
<reference evidence="2" key="1">
    <citation type="journal article" date="2020" name="Biotechnol. Biofuels">
        <title>New insights from the biogas microbiome by comprehensive genome-resolved metagenomics of nearly 1600 species originating from multiple anaerobic digesters.</title>
        <authorList>
            <person name="Campanaro S."/>
            <person name="Treu L."/>
            <person name="Rodriguez-R L.M."/>
            <person name="Kovalovszki A."/>
            <person name="Ziels R.M."/>
            <person name="Maus I."/>
            <person name="Zhu X."/>
            <person name="Kougias P.G."/>
            <person name="Basile A."/>
            <person name="Luo G."/>
            <person name="Schluter A."/>
            <person name="Konstantinidis K.T."/>
            <person name="Angelidaki I."/>
        </authorList>
    </citation>
    <scope>NUCLEOTIDE SEQUENCE</scope>
    <source>
        <strain evidence="2">AS06rmzACSIP_7</strain>
    </source>
</reference>
<dbReference type="InterPro" id="IPR016181">
    <property type="entry name" value="Acyl_CoA_acyltransferase"/>
</dbReference>
<feature type="domain" description="N-acetyltransferase" evidence="1">
    <location>
        <begin position="8"/>
        <end position="150"/>
    </location>
</feature>
<dbReference type="AlphaFoldDB" id="A0A971S0V7"/>
<name>A0A971S0V7_9BACT</name>
<accession>A0A971S0V7</accession>
<evidence type="ECO:0000259" key="1">
    <source>
        <dbReference type="PROSITE" id="PS51186"/>
    </source>
</evidence>
<dbReference type="Pfam" id="PF00583">
    <property type="entry name" value="Acetyltransf_1"/>
    <property type="match status" value="1"/>
</dbReference>
<dbReference type="SUPFAM" id="SSF55729">
    <property type="entry name" value="Acyl-CoA N-acyltransferases (Nat)"/>
    <property type="match status" value="1"/>
</dbReference>
<evidence type="ECO:0000313" key="2">
    <source>
        <dbReference type="EMBL" id="NLW35463.1"/>
    </source>
</evidence>
<proteinExistence type="predicted"/>
<evidence type="ECO:0000313" key="3">
    <source>
        <dbReference type="Proteomes" id="UP000777265"/>
    </source>
</evidence>
<comment type="caution">
    <text evidence="2">The sequence shown here is derived from an EMBL/GenBank/DDBJ whole genome shotgun (WGS) entry which is preliminary data.</text>
</comment>
<gene>
    <name evidence="2" type="ORF">GXY80_08285</name>
</gene>
<dbReference type="Proteomes" id="UP000777265">
    <property type="component" value="Unassembled WGS sequence"/>
</dbReference>
<protein>
    <submittedName>
        <fullName evidence="2">GNAT family N-acetyltransferase</fullName>
    </submittedName>
</protein>
<reference evidence="2" key="2">
    <citation type="submission" date="2020-01" db="EMBL/GenBank/DDBJ databases">
        <authorList>
            <person name="Campanaro S."/>
        </authorList>
    </citation>
    <scope>NUCLEOTIDE SEQUENCE</scope>
    <source>
        <strain evidence="2">AS06rmzACSIP_7</strain>
    </source>
</reference>
<dbReference type="CDD" id="cd04301">
    <property type="entry name" value="NAT_SF"/>
    <property type="match status" value="1"/>
</dbReference>
<dbReference type="GO" id="GO:0016747">
    <property type="term" value="F:acyltransferase activity, transferring groups other than amino-acyl groups"/>
    <property type="evidence" value="ECO:0007669"/>
    <property type="project" value="InterPro"/>
</dbReference>
<dbReference type="InterPro" id="IPR000182">
    <property type="entry name" value="GNAT_dom"/>
</dbReference>
<dbReference type="PROSITE" id="PS51186">
    <property type="entry name" value="GNAT"/>
    <property type="match status" value="1"/>
</dbReference>
<sequence length="150" mass="17091">MSNLFDKLSIRQLVKDDLDSIVEIDTKVLGETRRDYWVTKIIKQAETRPPDASLVSEIDGKVVGFILGEVSGWEFKVPNNIGWIDTIGIDPDYQNRGIAKVLANALVTNLKRYSVDTIYTLVNWNDWDLLQFFHAMGFSRGDMINLVLKV</sequence>
<dbReference type="EMBL" id="JAAYEE010000134">
    <property type="protein sequence ID" value="NLW35463.1"/>
    <property type="molecule type" value="Genomic_DNA"/>
</dbReference>